<name>A0A3S0JVS7_9BACI</name>
<dbReference type="GO" id="GO:0003677">
    <property type="term" value="F:DNA binding"/>
    <property type="evidence" value="ECO:0007669"/>
    <property type="project" value="InterPro"/>
</dbReference>
<dbReference type="InterPro" id="IPR029063">
    <property type="entry name" value="SAM-dependent_MTases_sf"/>
</dbReference>
<protein>
    <submittedName>
        <fullName evidence="6">DNA methylase</fullName>
    </submittedName>
</protein>
<evidence type="ECO:0000259" key="5">
    <source>
        <dbReference type="Pfam" id="PF01555"/>
    </source>
</evidence>
<feature type="domain" description="DNA methylase N-4/N-6" evidence="5">
    <location>
        <begin position="485"/>
        <end position="624"/>
    </location>
</feature>
<accession>A0A3S0JVS7</accession>
<keyword evidence="3" id="KW-0808">Transferase</keyword>
<comment type="caution">
    <text evidence="6">The sequence shown here is derived from an EMBL/GenBank/DDBJ whole genome shotgun (WGS) entry which is preliminary data.</text>
</comment>
<comment type="similarity">
    <text evidence="1">Belongs to the N(4)/N(6)-methyltransferase family.</text>
</comment>
<reference evidence="6 7" key="1">
    <citation type="submission" date="2018-12" db="EMBL/GenBank/DDBJ databases">
        <authorList>
            <person name="Yu L."/>
        </authorList>
    </citation>
    <scope>NUCLEOTIDE SEQUENCE [LARGE SCALE GENOMIC DNA]</scope>
    <source>
        <strain evidence="6 7">S5H2222</strain>
    </source>
</reference>
<dbReference type="PROSITE" id="PS00092">
    <property type="entry name" value="N6_MTASE"/>
    <property type="match status" value="1"/>
</dbReference>
<keyword evidence="4" id="KW-0680">Restriction system</keyword>
<dbReference type="GO" id="GO:0009307">
    <property type="term" value="P:DNA restriction-modification system"/>
    <property type="evidence" value="ECO:0007669"/>
    <property type="project" value="UniProtKB-KW"/>
</dbReference>
<evidence type="ECO:0000256" key="4">
    <source>
        <dbReference type="ARBA" id="ARBA00022747"/>
    </source>
</evidence>
<keyword evidence="2 6" id="KW-0489">Methyltransferase</keyword>
<evidence type="ECO:0000256" key="2">
    <source>
        <dbReference type="ARBA" id="ARBA00022603"/>
    </source>
</evidence>
<sequence length="913" mass="106257">MKEKFKQISLINEFEADNTPVVCLGMTFKNEEQRKEYFREELRKKLPELKKIEGFPIGEDEDIIALSDPPYYTACPNPWLNDFIKGNSERLKDDQSPFILDVSEGKTDPYYMVHSYHTKVPYKAIMHYILHYTKPGDVIYDGFCGSGMAGIAAYLCESTDEIIQLGYRIENEKIYDQEDNFVSEVGQRKALLSDLSPLATHIASQLNYDFDREEFKKFMLTEIDKLENDLGWMFETTYQGQKAKINYVIWSENFICQSCAHEINFWSVAIERDEKKVKDKFSCPNCGVLTSKSELTRAMETKFIPELNIYSETSKFTPNVINLIYQGKRTEKEVDDKDIEVLKKIEDYRMKYKVPTNPIPSGDEIGRLKNNGVYYVDQLLTDRNNIILCELKNRIKKTKYSKEALFIITAAINNLTQLYRWRANGKGGIISGTYYLPSTPQENNPFNQLRRKVEDFLKIEFKNYPRNTLVSTNSITKLPVENNSVDYIFTDPPFGANLMYSELNLIWETWIGVLTDNDTEAIVNKSQNKNTSKYYELLNKGFKEYFRILKPNGWITVEFSNSKASIWNAIQEAIQKAGFIIANVSALDKKQGSFKAVTTTTAVKQDLVISAYKPFEENIQKMHEQTNTPESAWTFVNQHLEKLPVFLGSKGEASVIAERTPRILFDRMIAYHVQNGLPVPISSAEFQVGVAQRFPMRDGMAFLESQVAEYDKKRILVKEFTQMNLFVSDETSAIEWIRQQLMKKPQTRQDLHPQFMKEIQHIAKHEKLPELDDLLTQNFLRYEGDESVPDQIVSYLHRNYKDLRGLTKDDEKLKEKAMNRWYVPDPNKQADLEKLREKTLLREFESYLEELGTHKKKLKQFRTEAIRAGFKKAWGEKDYQKIVDVGDRLPESVIQEDDKLLMYYDNAQVRVEM</sequence>
<keyword evidence="7" id="KW-1185">Reference proteome</keyword>
<dbReference type="GO" id="GO:0008170">
    <property type="term" value="F:N-methyltransferase activity"/>
    <property type="evidence" value="ECO:0007669"/>
    <property type="project" value="InterPro"/>
</dbReference>
<dbReference type="AlphaFoldDB" id="A0A3S0JVS7"/>
<evidence type="ECO:0000313" key="6">
    <source>
        <dbReference type="EMBL" id="RTQ92250.1"/>
    </source>
</evidence>
<dbReference type="RefSeq" id="WP_126294753.1">
    <property type="nucleotide sequence ID" value="NZ_RXNR01000033.1"/>
</dbReference>
<dbReference type="InterPro" id="IPR002052">
    <property type="entry name" value="DNA_methylase_N6_adenine_CS"/>
</dbReference>
<dbReference type="GO" id="GO:0032259">
    <property type="term" value="P:methylation"/>
    <property type="evidence" value="ECO:0007669"/>
    <property type="project" value="UniProtKB-KW"/>
</dbReference>
<dbReference type="SUPFAM" id="SSF53335">
    <property type="entry name" value="S-adenosyl-L-methionine-dependent methyltransferases"/>
    <property type="match status" value="2"/>
</dbReference>
<organism evidence="6 7">
    <name type="scientific">Lysinibacillus telephonicus</name>
    <dbReference type="NCBI Taxonomy" id="1714840"/>
    <lineage>
        <taxon>Bacteria</taxon>
        <taxon>Bacillati</taxon>
        <taxon>Bacillota</taxon>
        <taxon>Bacilli</taxon>
        <taxon>Bacillales</taxon>
        <taxon>Bacillaceae</taxon>
        <taxon>Lysinibacillus</taxon>
    </lineage>
</organism>
<dbReference type="Gene3D" id="3.40.50.150">
    <property type="entry name" value="Vaccinia Virus protein VP39"/>
    <property type="match status" value="2"/>
</dbReference>
<dbReference type="OrthoDB" id="9800801at2"/>
<gene>
    <name evidence="6" type="ORF">EKG35_12240</name>
</gene>
<evidence type="ECO:0000256" key="3">
    <source>
        <dbReference type="ARBA" id="ARBA00022679"/>
    </source>
</evidence>
<dbReference type="Proteomes" id="UP000276349">
    <property type="component" value="Unassembled WGS sequence"/>
</dbReference>
<proteinExistence type="inferred from homology"/>
<dbReference type="EMBL" id="RXNR01000033">
    <property type="protein sequence ID" value="RTQ92250.1"/>
    <property type="molecule type" value="Genomic_DNA"/>
</dbReference>
<evidence type="ECO:0000313" key="7">
    <source>
        <dbReference type="Proteomes" id="UP000276349"/>
    </source>
</evidence>
<evidence type="ECO:0000256" key="1">
    <source>
        <dbReference type="ARBA" id="ARBA00006594"/>
    </source>
</evidence>
<dbReference type="InterPro" id="IPR002941">
    <property type="entry name" value="DNA_methylase_N4/N6"/>
</dbReference>
<feature type="domain" description="DNA methylase N-4/N-6" evidence="5">
    <location>
        <begin position="101"/>
        <end position="154"/>
    </location>
</feature>
<dbReference type="Pfam" id="PF01555">
    <property type="entry name" value="N6_N4_Mtase"/>
    <property type="match status" value="2"/>
</dbReference>